<name>A0A1B1S6J0_9BACT</name>
<evidence type="ECO:0000259" key="2">
    <source>
        <dbReference type="Pfam" id="PF11860"/>
    </source>
</evidence>
<evidence type="ECO:0000313" key="3">
    <source>
        <dbReference type="EMBL" id="ANU62408.1"/>
    </source>
</evidence>
<dbReference type="KEGG" id="pary:A4V02_00695"/>
<keyword evidence="1" id="KW-0732">Signal</keyword>
<accession>A0A1B1S6J0</accession>
<organism evidence="3 4">
    <name type="scientific">Muribaculum intestinale</name>
    <dbReference type="NCBI Taxonomy" id="1796646"/>
    <lineage>
        <taxon>Bacteria</taxon>
        <taxon>Pseudomonadati</taxon>
        <taxon>Bacteroidota</taxon>
        <taxon>Bacteroidia</taxon>
        <taxon>Bacteroidales</taxon>
        <taxon>Muribaculaceae</taxon>
        <taxon>Muribaculum</taxon>
    </lineage>
</organism>
<sequence>MNTLHKLIALAIAAIGSICNHADGARPPRVTHPDSLHLLPQNLWELPENPWSEARRNSIERLTDEDYREAADELGIETAAMKAVVAIEAGSTHRGFYAPGKPLINFDLAMFRRGARKRGINLATYTKKQPVVFSRPNIKRYGSYQAAQYARLNGAMAIDSITALENTFWGMFQIGGFNWRKCGAESIKDFVDRMSSSEHEQLELFVEFVKSQGLDKYLKKKDWAGFARRYNGPGYAKRRYHKRLASAYERYRKEEDKHK</sequence>
<dbReference type="InterPro" id="IPR024408">
    <property type="entry name" value="Muramidase"/>
</dbReference>
<gene>
    <name evidence="3" type="ORF">A4V02_00695</name>
</gene>
<dbReference type="AlphaFoldDB" id="A0A1B1S6J0"/>
<feature type="chain" id="PRO_5008529208" description="N-acetylmuramidase domain-containing protein" evidence="1">
    <location>
        <begin position="23"/>
        <end position="259"/>
    </location>
</feature>
<dbReference type="Proteomes" id="UP000186351">
    <property type="component" value="Chromosome"/>
</dbReference>
<dbReference type="RefSeq" id="WP_084273896.1">
    <property type="nucleotide sequence ID" value="NZ_CAJTAP010000010.1"/>
</dbReference>
<dbReference type="Pfam" id="PF11860">
    <property type="entry name" value="Muramidase"/>
    <property type="match status" value="1"/>
</dbReference>
<evidence type="ECO:0000313" key="4">
    <source>
        <dbReference type="Proteomes" id="UP000186351"/>
    </source>
</evidence>
<evidence type="ECO:0000256" key="1">
    <source>
        <dbReference type="SAM" id="SignalP"/>
    </source>
</evidence>
<feature type="signal peptide" evidence="1">
    <location>
        <begin position="1"/>
        <end position="22"/>
    </location>
</feature>
<protein>
    <recommendedName>
        <fullName evidence="2">N-acetylmuramidase domain-containing protein</fullName>
    </recommendedName>
</protein>
<dbReference type="OrthoDB" id="1523598at2"/>
<accession>A0A1Z2XFA1</accession>
<dbReference type="GeneID" id="65535353"/>
<reference evidence="4" key="1">
    <citation type="submission" date="2016-04" db="EMBL/GenBank/DDBJ databases">
        <title>Complete Genome Sequences of Twelve Strains of a Stable Defined Moderately Diverse Mouse Microbiota 2 (sDMDMm2).</title>
        <authorList>
            <person name="Uchimura Y."/>
            <person name="Wyss M."/>
            <person name="Brugiroux S."/>
            <person name="Limenitakis J.P."/>
            <person name="Stecher B."/>
            <person name="McCoy K.D."/>
            <person name="Macpherson A.J."/>
        </authorList>
    </citation>
    <scope>NUCLEOTIDE SEQUENCE [LARGE SCALE GENOMIC DNA]</scope>
    <source>
        <strain evidence="4">YL27</strain>
    </source>
</reference>
<keyword evidence="4" id="KW-1185">Reference proteome</keyword>
<dbReference type="EMBL" id="CP015402">
    <property type="protein sequence ID" value="ANU62408.1"/>
    <property type="molecule type" value="Genomic_DNA"/>
</dbReference>
<feature type="domain" description="N-acetylmuramidase" evidence="2">
    <location>
        <begin position="78"/>
        <end position="251"/>
    </location>
</feature>
<proteinExistence type="predicted"/>